<dbReference type="AlphaFoldDB" id="X1D9Q3"/>
<protein>
    <submittedName>
        <fullName evidence="2">Uncharacterized protein</fullName>
    </submittedName>
</protein>
<feature type="compositionally biased region" description="Polar residues" evidence="1">
    <location>
        <begin position="253"/>
        <end position="262"/>
    </location>
</feature>
<accession>X1D9Q3</accession>
<proteinExistence type="predicted"/>
<sequence>QLAGIRVANEQVGKLLAGVIPQLFEGLTYSQLIRSIIDQQGIPEEQILTTFGRLLAVLQYPHVVCSSEDVTSSQIMHIASWENETIDVELVKFDSAVFAAPFLLSKESTESEPNEDKIVEHFDKYKSFFAGAVSKENPYGFGYKLPDRVQLEYIAVKLDDVSSIVIPPTHQEKEEYYQKNIKRFTVSVPSDPNDPNSPQTEKIKSYAEVASIISQGLLQDKINSRAERILQEAKTFTEAGLEDTDIEPEKLSSKQFPASSWR</sequence>
<feature type="region of interest" description="Disordered" evidence="1">
    <location>
        <begin position="237"/>
        <end position="262"/>
    </location>
</feature>
<comment type="caution">
    <text evidence="2">The sequence shown here is derived from an EMBL/GenBank/DDBJ whole genome shotgun (WGS) entry which is preliminary data.</text>
</comment>
<gene>
    <name evidence="2" type="ORF">S01H4_53229</name>
</gene>
<feature type="non-terminal residue" evidence="2">
    <location>
        <position position="1"/>
    </location>
</feature>
<organism evidence="2">
    <name type="scientific">marine sediment metagenome</name>
    <dbReference type="NCBI Taxonomy" id="412755"/>
    <lineage>
        <taxon>unclassified sequences</taxon>
        <taxon>metagenomes</taxon>
        <taxon>ecological metagenomes</taxon>
    </lineage>
</organism>
<dbReference type="EMBL" id="BART01030494">
    <property type="protein sequence ID" value="GAH17501.1"/>
    <property type="molecule type" value="Genomic_DNA"/>
</dbReference>
<evidence type="ECO:0000313" key="2">
    <source>
        <dbReference type="EMBL" id="GAH17501.1"/>
    </source>
</evidence>
<name>X1D9Q3_9ZZZZ</name>
<reference evidence="2" key="1">
    <citation type="journal article" date="2014" name="Front. Microbiol.">
        <title>High frequency of phylogenetically diverse reductive dehalogenase-homologous genes in deep subseafloor sedimentary metagenomes.</title>
        <authorList>
            <person name="Kawai M."/>
            <person name="Futagami T."/>
            <person name="Toyoda A."/>
            <person name="Takaki Y."/>
            <person name="Nishi S."/>
            <person name="Hori S."/>
            <person name="Arai W."/>
            <person name="Tsubouchi T."/>
            <person name="Morono Y."/>
            <person name="Uchiyama I."/>
            <person name="Ito T."/>
            <person name="Fujiyama A."/>
            <person name="Inagaki F."/>
            <person name="Takami H."/>
        </authorList>
    </citation>
    <scope>NUCLEOTIDE SEQUENCE</scope>
    <source>
        <strain evidence="2">Expedition CK06-06</strain>
    </source>
</reference>
<evidence type="ECO:0000256" key="1">
    <source>
        <dbReference type="SAM" id="MobiDB-lite"/>
    </source>
</evidence>
<feature type="non-terminal residue" evidence="2">
    <location>
        <position position="262"/>
    </location>
</feature>